<dbReference type="WBParaSite" id="SPAL_0001041350.1">
    <property type="protein sequence ID" value="SPAL_0001041350.1"/>
    <property type="gene ID" value="SPAL_0001041350"/>
</dbReference>
<keyword evidence="1" id="KW-0472">Membrane</keyword>
<name>A0A0N5BX79_STREA</name>
<dbReference type="AlphaFoldDB" id="A0A0N5BX79"/>
<proteinExistence type="predicted"/>
<evidence type="ECO:0000313" key="2">
    <source>
        <dbReference type="Proteomes" id="UP000046392"/>
    </source>
</evidence>
<feature type="transmembrane region" description="Helical" evidence="1">
    <location>
        <begin position="45"/>
        <end position="67"/>
    </location>
</feature>
<organism evidence="2 3">
    <name type="scientific">Strongyloides papillosus</name>
    <name type="common">Intestinal threadworm</name>
    <dbReference type="NCBI Taxonomy" id="174720"/>
    <lineage>
        <taxon>Eukaryota</taxon>
        <taxon>Metazoa</taxon>
        <taxon>Ecdysozoa</taxon>
        <taxon>Nematoda</taxon>
        <taxon>Chromadorea</taxon>
        <taxon>Rhabditida</taxon>
        <taxon>Tylenchina</taxon>
        <taxon>Panagrolaimomorpha</taxon>
        <taxon>Strongyloidoidea</taxon>
        <taxon>Strongyloididae</taxon>
        <taxon>Strongyloides</taxon>
    </lineage>
</organism>
<evidence type="ECO:0000256" key="1">
    <source>
        <dbReference type="SAM" id="Phobius"/>
    </source>
</evidence>
<evidence type="ECO:0000313" key="3">
    <source>
        <dbReference type="WBParaSite" id="SPAL_0001041350.1"/>
    </source>
</evidence>
<keyword evidence="2" id="KW-1185">Reference proteome</keyword>
<reference evidence="3" key="1">
    <citation type="submission" date="2017-02" db="UniProtKB">
        <authorList>
            <consortium name="WormBaseParasite"/>
        </authorList>
    </citation>
    <scope>IDENTIFICATION</scope>
</reference>
<feature type="transmembrane region" description="Helical" evidence="1">
    <location>
        <begin position="12"/>
        <end position="33"/>
    </location>
</feature>
<sequence>MNNLILEKRLLSIIEILSIIIIFIFLFEGTYQWTFYLVFHRCIEILYGLLGSLFFIIAFVIFIYDYMKIFNGNYQYHDYTIPIEIGINGWLNRLLVIIGTLVILNMIFSNAKLK</sequence>
<keyword evidence="1" id="KW-0812">Transmembrane</keyword>
<accession>A0A0N5BX79</accession>
<protein>
    <submittedName>
        <fullName evidence="3">MARVEL domain-containing protein</fullName>
    </submittedName>
</protein>
<dbReference type="Proteomes" id="UP000046392">
    <property type="component" value="Unplaced"/>
</dbReference>
<keyword evidence="1" id="KW-1133">Transmembrane helix</keyword>
<feature type="transmembrane region" description="Helical" evidence="1">
    <location>
        <begin position="87"/>
        <end position="108"/>
    </location>
</feature>